<dbReference type="Proteomes" id="UP000014417">
    <property type="component" value="Unassembled WGS sequence"/>
</dbReference>
<evidence type="ECO:0000313" key="5">
    <source>
        <dbReference type="Proteomes" id="UP000014417"/>
    </source>
</evidence>
<dbReference type="HOGENOM" id="CLU_054563_0_0_11"/>
<gene>
    <name evidence="4" type="ORF">HMPREF9306_01984</name>
</gene>
<keyword evidence="5" id="KW-1185">Reference proteome</keyword>
<dbReference type="RefSeq" id="WP_016456788.1">
    <property type="nucleotide sequence ID" value="NZ_KE150269.1"/>
</dbReference>
<dbReference type="PROSITE" id="PS51257">
    <property type="entry name" value="PROKAR_LIPOPROTEIN"/>
    <property type="match status" value="1"/>
</dbReference>
<feature type="signal peptide" evidence="3">
    <location>
        <begin position="1"/>
        <end position="25"/>
    </location>
</feature>
<dbReference type="PATRIC" id="fig|883161.3.peg.1973"/>
<comment type="caution">
    <text evidence="4">The sequence shown here is derived from an EMBL/GenBank/DDBJ whole genome shotgun (WGS) entry which is preliminary data.</text>
</comment>
<accession>S2VY10</accession>
<dbReference type="Gene3D" id="3.40.190.10">
    <property type="entry name" value="Periplasmic binding protein-like II"/>
    <property type="match status" value="2"/>
</dbReference>
<dbReference type="EMBL" id="AGZR01000009">
    <property type="protein sequence ID" value="EPD32413.1"/>
    <property type="molecule type" value="Genomic_DNA"/>
</dbReference>
<sequence length="389" mass="42336">MRTRNRLIGFAAGIAALAMTVTGCAGGSPSGQASSSGATSVKSVVDANFNLDELIEAAKNEGPITIYDNASAVEKMAKAFTEKYGIKATGVKVDAAEAFEMVTREAQSGNVQGDVIAIQDVPALTNNLLPNGHVYSWIPGDLVDDIEESQRDPLVLINDPNFFSYNTEVYTECPVKNIWELTTDKWANKIAMEDPAGSNKMLDWFSQMSQFGEDELKSAYKEQFNEEFSGESATKEWVKRLAGNSPILTNSNEDVSAAVGAPGQADPPIGLMASSKFRNVEEKGYHQATCDDMKPWAGLAAPKSIVIAKGSKNQNAAKLYVHFAMTEEGIAPQIKDGKYSSNTSIPQPKDPSNAAELRDDIFFFDNAGSTTDWRSRQDWTDLWRTSVKK</sequence>
<dbReference type="InterPro" id="IPR006059">
    <property type="entry name" value="SBP"/>
</dbReference>
<evidence type="ECO:0000256" key="3">
    <source>
        <dbReference type="SAM" id="SignalP"/>
    </source>
</evidence>
<dbReference type="Pfam" id="PF13416">
    <property type="entry name" value="SBP_bac_8"/>
    <property type="match status" value="1"/>
</dbReference>
<protein>
    <recommendedName>
        <fullName evidence="6">ABC transporter substrate-binding protein</fullName>
    </recommendedName>
</protein>
<organism evidence="4 5">
    <name type="scientific">Propionimicrobium lymphophilum ACS-093-V-SCH5</name>
    <dbReference type="NCBI Taxonomy" id="883161"/>
    <lineage>
        <taxon>Bacteria</taxon>
        <taxon>Bacillati</taxon>
        <taxon>Actinomycetota</taxon>
        <taxon>Actinomycetes</taxon>
        <taxon>Propionibacteriales</taxon>
        <taxon>Propionibacteriaceae</taxon>
        <taxon>Propionimicrobium</taxon>
    </lineage>
</organism>
<feature type="chain" id="PRO_5038522979" description="ABC transporter substrate-binding protein" evidence="3">
    <location>
        <begin position="26"/>
        <end position="389"/>
    </location>
</feature>
<proteinExistence type="predicted"/>
<dbReference type="SUPFAM" id="SSF53850">
    <property type="entry name" value="Periplasmic binding protein-like II"/>
    <property type="match status" value="1"/>
</dbReference>
<feature type="region of interest" description="Disordered" evidence="2">
    <location>
        <begin position="335"/>
        <end position="356"/>
    </location>
</feature>
<keyword evidence="1 3" id="KW-0732">Signal</keyword>
<reference evidence="4 5" key="1">
    <citation type="submission" date="2013-04" db="EMBL/GenBank/DDBJ databases">
        <title>The Genome Sequence of Propionimicrobium lymphophilum ACS-093-V-SCH5.</title>
        <authorList>
            <consortium name="The Broad Institute Genomics Platform"/>
            <person name="Earl A."/>
            <person name="Ward D."/>
            <person name="Feldgarden M."/>
            <person name="Gevers D."/>
            <person name="Saerens B."/>
            <person name="Vaneechoutte M."/>
            <person name="Walker B."/>
            <person name="Young S."/>
            <person name="Zeng Q."/>
            <person name="Gargeya S."/>
            <person name="Fitzgerald M."/>
            <person name="Haas B."/>
            <person name="Abouelleil A."/>
            <person name="Allen A.W."/>
            <person name="Alvarado L."/>
            <person name="Arachchi H.M."/>
            <person name="Berlin A.M."/>
            <person name="Chapman S.B."/>
            <person name="Gainer-Dewar J."/>
            <person name="Goldberg J."/>
            <person name="Griggs A."/>
            <person name="Gujja S."/>
            <person name="Hansen M."/>
            <person name="Howarth C."/>
            <person name="Imamovic A."/>
            <person name="Ireland A."/>
            <person name="Larimer J."/>
            <person name="McCowan C."/>
            <person name="Murphy C."/>
            <person name="Pearson M."/>
            <person name="Poon T.W."/>
            <person name="Priest M."/>
            <person name="Roberts A."/>
            <person name="Saif S."/>
            <person name="Shea T."/>
            <person name="Sisk P."/>
            <person name="Sykes S."/>
            <person name="Wortman J."/>
            <person name="Nusbaum C."/>
            <person name="Birren B."/>
        </authorList>
    </citation>
    <scope>NUCLEOTIDE SEQUENCE [LARGE SCALE GENOMIC DNA]</scope>
    <source>
        <strain evidence="4 5">ACS-093-V-SCH5</strain>
    </source>
</reference>
<name>S2VY10_9ACTN</name>
<dbReference type="OrthoDB" id="366726at2"/>
<evidence type="ECO:0000256" key="2">
    <source>
        <dbReference type="SAM" id="MobiDB-lite"/>
    </source>
</evidence>
<evidence type="ECO:0000313" key="4">
    <source>
        <dbReference type="EMBL" id="EPD32413.1"/>
    </source>
</evidence>
<dbReference type="STRING" id="883161.HMPREF9306_01984"/>
<dbReference type="AlphaFoldDB" id="S2VY10"/>
<evidence type="ECO:0000256" key="1">
    <source>
        <dbReference type="ARBA" id="ARBA00022729"/>
    </source>
</evidence>
<dbReference type="PANTHER" id="PTHR30006">
    <property type="entry name" value="THIAMINE-BINDING PERIPLASMIC PROTEIN-RELATED"/>
    <property type="match status" value="1"/>
</dbReference>
<evidence type="ECO:0008006" key="6">
    <source>
        <dbReference type="Google" id="ProtNLM"/>
    </source>
</evidence>